<feature type="domain" description="RING-type" evidence="3">
    <location>
        <begin position="56"/>
        <end position="96"/>
    </location>
</feature>
<protein>
    <recommendedName>
        <fullName evidence="3">RING-type domain-containing protein</fullName>
    </recommendedName>
</protein>
<evidence type="ECO:0000259" key="3">
    <source>
        <dbReference type="PROSITE" id="PS50089"/>
    </source>
</evidence>
<dbReference type="VEuPathDB" id="CryptoDB:Cvel_25584"/>
<dbReference type="GO" id="GO:0008270">
    <property type="term" value="F:zinc ion binding"/>
    <property type="evidence" value="ECO:0007669"/>
    <property type="project" value="UniProtKB-KW"/>
</dbReference>
<dbReference type="PANTHER" id="PTHR10131">
    <property type="entry name" value="TNF RECEPTOR ASSOCIATED FACTOR"/>
    <property type="match status" value="1"/>
</dbReference>
<keyword evidence="1" id="KW-0479">Metal-binding</keyword>
<proteinExistence type="predicted"/>
<feature type="region of interest" description="Disordered" evidence="2">
    <location>
        <begin position="1"/>
        <end position="22"/>
    </location>
</feature>
<reference evidence="4" key="1">
    <citation type="submission" date="2014-11" db="EMBL/GenBank/DDBJ databases">
        <authorList>
            <person name="Otto D Thomas"/>
            <person name="Naeem Raeece"/>
        </authorList>
    </citation>
    <scope>NUCLEOTIDE SEQUENCE</scope>
</reference>
<keyword evidence="1" id="KW-0863">Zinc-finger</keyword>
<dbReference type="SUPFAM" id="SSF117281">
    <property type="entry name" value="Kelch motif"/>
    <property type="match status" value="1"/>
</dbReference>
<feature type="region of interest" description="Disordered" evidence="2">
    <location>
        <begin position="559"/>
        <end position="586"/>
    </location>
</feature>
<feature type="region of interest" description="Disordered" evidence="2">
    <location>
        <begin position="238"/>
        <end position="273"/>
    </location>
</feature>
<sequence length="785" mass="81525">MSSAVARVAQDRPNSPAHRNRPVAIVQGDHQGHGSSSSCRVFEDQFVSSVNPDYLCAICGGIDLHCVRAGCGNNHLFCACCLSSWLERSSLCPLCQTQISGDDTAPPPEACRREIFGIRVRCTCATFEGRFSDLPVHLLRCPLRRFPCRYRRFGCPIDCHEDALRNHEKEGVSGHLSLVCAAFMKLEEKERRSRAEVETLKQSVHRLSDILGRVAPMEFALAFGEALPKLFALGHPKGAQRSPPALQNGGGGTGPGAEGGAAEGEGDTRPLSTLLKPNSFGAASLDSWNFDKRVWTTLCDLPLSDSNWTNFSVLSLPSDSGPPSFILAGGRLPADSPALVRLSPDVLPQVVGGGGGRLRSAGGMRGGGAVGGATGGSSGASSSQQRPATSAGRAAFTFGRRNGKEKSGNGTQNLPSGTSGQEWDGGVGVQTAVRGVWQYRVKGNTWDRLEPFCVPRADTRLVVLKGHLCAFGGFTPEGLPISSMEVCKLDKKGPWSIFGLPPLVGAVTDAVAHYGRAFVLHRPLEAFAAAGSVGGPGGCIGGGSSEAFKVRGVKGRWGGWGRGSVGGESGGGSGRRPSTAAPGCASASASLSASSSSGLNHSGVSLGGGGAGAEGEGGGPNALVMHLYGTGASSGEGGGGNGRGGRMFPHPAGLLSEPVRSGLDDPKFAAVCHSFDPLEGLQEEGKGWKKVQLAPCLDVLSLGVVDGRLYALTIQIDESSGEICEGLQMFSIDSEDFGGLSRASCVTVAPRLRNRAACGLPLEGRLSWLSSVGGERGQKRLAVWM</sequence>
<feature type="compositionally biased region" description="Gly residues" evidence="2">
    <location>
        <begin position="353"/>
        <end position="378"/>
    </location>
</feature>
<evidence type="ECO:0000313" key="4">
    <source>
        <dbReference type="EMBL" id="CEM40826.1"/>
    </source>
</evidence>
<feature type="compositionally biased region" description="Polar residues" evidence="2">
    <location>
        <begin position="408"/>
        <end position="421"/>
    </location>
</feature>
<feature type="compositionally biased region" description="Gly residues" evidence="2">
    <location>
        <begin position="248"/>
        <end position="263"/>
    </location>
</feature>
<dbReference type="InterPro" id="IPR001841">
    <property type="entry name" value="Znf_RING"/>
</dbReference>
<feature type="region of interest" description="Disordered" evidence="2">
    <location>
        <begin position="353"/>
        <end position="426"/>
    </location>
</feature>
<dbReference type="EMBL" id="CDMZ01002113">
    <property type="protein sequence ID" value="CEM40826.1"/>
    <property type="molecule type" value="Genomic_DNA"/>
</dbReference>
<dbReference type="Gene3D" id="3.30.40.10">
    <property type="entry name" value="Zinc/RING finger domain, C3HC4 (zinc finger)"/>
    <property type="match status" value="1"/>
</dbReference>
<dbReference type="PANTHER" id="PTHR10131:SF94">
    <property type="entry name" value="TNF RECEPTOR-ASSOCIATED FACTOR 4"/>
    <property type="match status" value="1"/>
</dbReference>
<dbReference type="InterPro" id="IPR015915">
    <property type="entry name" value="Kelch-typ_b-propeller"/>
</dbReference>
<name>A0A0G4HAL3_9ALVE</name>
<dbReference type="SUPFAM" id="SSF57850">
    <property type="entry name" value="RING/U-box"/>
    <property type="match status" value="1"/>
</dbReference>
<evidence type="ECO:0000256" key="2">
    <source>
        <dbReference type="SAM" id="MobiDB-lite"/>
    </source>
</evidence>
<organism evidence="4">
    <name type="scientific">Chromera velia CCMP2878</name>
    <dbReference type="NCBI Taxonomy" id="1169474"/>
    <lineage>
        <taxon>Eukaryota</taxon>
        <taxon>Sar</taxon>
        <taxon>Alveolata</taxon>
        <taxon>Colpodellida</taxon>
        <taxon>Chromeraceae</taxon>
        <taxon>Chromera</taxon>
    </lineage>
</organism>
<feature type="compositionally biased region" description="Gly residues" evidence="2">
    <location>
        <begin position="559"/>
        <end position="574"/>
    </location>
</feature>
<evidence type="ECO:0000256" key="1">
    <source>
        <dbReference type="PROSITE-ProRule" id="PRU00175"/>
    </source>
</evidence>
<dbReference type="AlphaFoldDB" id="A0A0G4HAL3"/>
<dbReference type="InterPro" id="IPR013083">
    <property type="entry name" value="Znf_RING/FYVE/PHD"/>
</dbReference>
<dbReference type="Gene3D" id="2.120.10.80">
    <property type="entry name" value="Kelch-type beta propeller"/>
    <property type="match status" value="1"/>
</dbReference>
<gene>
    <name evidence="4" type="ORF">Cvel_25584</name>
</gene>
<dbReference type="PROSITE" id="PS50089">
    <property type="entry name" value="ZF_RING_2"/>
    <property type="match status" value="1"/>
</dbReference>
<accession>A0A0G4HAL3</accession>
<keyword evidence="1" id="KW-0862">Zinc</keyword>